<evidence type="ECO:0000256" key="2">
    <source>
        <dbReference type="ARBA" id="ARBA00022840"/>
    </source>
</evidence>
<dbReference type="RefSeq" id="WP_199387280.1">
    <property type="nucleotide sequence ID" value="NZ_JAEMHL010000001.1"/>
</dbReference>
<dbReference type="Gene3D" id="1.10.8.60">
    <property type="match status" value="1"/>
</dbReference>
<dbReference type="InterPro" id="IPR025943">
    <property type="entry name" value="Sigma_54_int_dom_ATP-bd_2"/>
</dbReference>
<dbReference type="InterPro" id="IPR029016">
    <property type="entry name" value="GAF-like_dom_sf"/>
</dbReference>
<dbReference type="PANTHER" id="PTHR32071">
    <property type="entry name" value="TRANSCRIPTIONAL REGULATORY PROTEIN"/>
    <property type="match status" value="1"/>
</dbReference>
<sequence length="521" mass="57562">MSSSDEFIKEITLRICSSLDINESMSSAFDYLRHQVPVDLLTLFILDERLGAVRRIANAFENSCHVTVPEEILPLPEGLLEKVAARNFSAPFIVDPEHDEIFRALAPMMNYYKGITDLMVPLRIKGELLGGLVLRAGGEGKYTAEQVELIGGIAKPFAIALANALAHEEVLRYQAVLLDDKRFLNRELYGGAAEDVIGANTGLRNVMEMVRQVAPLNNTVLLLGETGTGKELIANAIHFSSPRKQGPLIKVNCGALPDSLIDSELFGHERGAFTGALAESRGRFERADGGTIFLDEIGELPLSAQVRLLRVLQNHEVERVGGKRAIPVNIRVIAATHRNLQSMITEGAFREDLWYRLSGFPIIVPPVRQRKEDIPALVRYFLAVKSREFGMSIPPSVAPGALLRLMEYDWPGNVRELENLVERELIRHRGGPLAFDLIGPNRTRETKMVAVGDASPPPPSTLDQAMSAHIIEAMKLSNGKIHGSGGAAELLGMNPNTLRWRLDKLGISYRRRQRDKSTHGN</sequence>
<dbReference type="PROSITE" id="PS00676">
    <property type="entry name" value="SIGMA54_INTERACT_2"/>
    <property type="match status" value="1"/>
</dbReference>
<dbReference type="InterPro" id="IPR027417">
    <property type="entry name" value="P-loop_NTPase"/>
</dbReference>
<dbReference type="Pfam" id="PF25601">
    <property type="entry name" value="AAA_lid_14"/>
    <property type="match status" value="1"/>
</dbReference>
<dbReference type="InterPro" id="IPR002078">
    <property type="entry name" value="Sigma_54_int"/>
</dbReference>
<evidence type="ECO:0000256" key="5">
    <source>
        <dbReference type="ARBA" id="ARBA00023159"/>
    </source>
</evidence>
<dbReference type="Gene3D" id="3.30.450.40">
    <property type="match status" value="1"/>
</dbReference>
<dbReference type="PROSITE" id="PS00675">
    <property type="entry name" value="SIGMA54_INTERACT_1"/>
    <property type="match status" value="1"/>
</dbReference>
<dbReference type="InterPro" id="IPR058031">
    <property type="entry name" value="AAA_lid_NorR"/>
</dbReference>
<dbReference type="Gene3D" id="3.40.50.300">
    <property type="entry name" value="P-loop containing nucleotide triphosphate hydrolases"/>
    <property type="match status" value="1"/>
</dbReference>
<dbReference type="EMBL" id="JAEMHL010000001">
    <property type="protein sequence ID" value="MBJ6748698.1"/>
    <property type="molecule type" value="Genomic_DNA"/>
</dbReference>
<evidence type="ECO:0000313" key="9">
    <source>
        <dbReference type="Proteomes" id="UP000614714"/>
    </source>
</evidence>
<evidence type="ECO:0000256" key="1">
    <source>
        <dbReference type="ARBA" id="ARBA00022741"/>
    </source>
</evidence>
<evidence type="ECO:0000256" key="6">
    <source>
        <dbReference type="ARBA" id="ARBA00023163"/>
    </source>
</evidence>
<dbReference type="InterPro" id="IPR003593">
    <property type="entry name" value="AAA+_ATPase"/>
</dbReference>
<comment type="caution">
    <text evidence="8">The sequence shown here is derived from an EMBL/GenBank/DDBJ whole genome shotgun (WGS) entry which is preliminary data.</text>
</comment>
<dbReference type="InterPro" id="IPR009057">
    <property type="entry name" value="Homeodomain-like_sf"/>
</dbReference>
<evidence type="ECO:0000259" key="7">
    <source>
        <dbReference type="PROSITE" id="PS50045"/>
    </source>
</evidence>
<dbReference type="InterPro" id="IPR003018">
    <property type="entry name" value="GAF"/>
</dbReference>
<keyword evidence="2" id="KW-0067">ATP-binding</keyword>
<dbReference type="PROSITE" id="PS00688">
    <property type="entry name" value="SIGMA54_INTERACT_3"/>
    <property type="match status" value="1"/>
</dbReference>
<gene>
    <name evidence="8" type="ORF">JFN91_00570</name>
</gene>
<dbReference type="InterPro" id="IPR025944">
    <property type="entry name" value="Sigma_54_int_dom_CS"/>
</dbReference>
<dbReference type="PROSITE" id="PS50045">
    <property type="entry name" value="SIGMA54_INTERACT_4"/>
    <property type="match status" value="1"/>
</dbReference>
<organism evidence="8 9">
    <name type="scientific">Geomonas anaerohicana</name>
    <dbReference type="NCBI Taxonomy" id="2798583"/>
    <lineage>
        <taxon>Bacteria</taxon>
        <taxon>Pseudomonadati</taxon>
        <taxon>Thermodesulfobacteriota</taxon>
        <taxon>Desulfuromonadia</taxon>
        <taxon>Geobacterales</taxon>
        <taxon>Geobacteraceae</taxon>
        <taxon>Geomonas</taxon>
    </lineage>
</organism>
<keyword evidence="9" id="KW-1185">Reference proteome</keyword>
<evidence type="ECO:0000256" key="4">
    <source>
        <dbReference type="ARBA" id="ARBA00023125"/>
    </source>
</evidence>
<dbReference type="SMART" id="SM00382">
    <property type="entry name" value="AAA"/>
    <property type="match status" value="1"/>
</dbReference>
<dbReference type="SUPFAM" id="SSF46689">
    <property type="entry name" value="Homeodomain-like"/>
    <property type="match status" value="1"/>
</dbReference>
<dbReference type="InterPro" id="IPR025662">
    <property type="entry name" value="Sigma_54_int_dom_ATP-bd_1"/>
</dbReference>
<keyword evidence="4" id="KW-0238">DNA-binding</keyword>
<keyword evidence="1" id="KW-0547">Nucleotide-binding</keyword>
<dbReference type="Proteomes" id="UP000614714">
    <property type="component" value="Unassembled WGS sequence"/>
</dbReference>
<keyword evidence="6" id="KW-0804">Transcription</keyword>
<accession>A0ABS0Y8S4</accession>
<keyword evidence="3" id="KW-0805">Transcription regulation</keyword>
<evidence type="ECO:0000313" key="8">
    <source>
        <dbReference type="EMBL" id="MBJ6748698.1"/>
    </source>
</evidence>
<dbReference type="CDD" id="cd00009">
    <property type="entry name" value="AAA"/>
    <property type="match status" value="1"/>
</dbReference>
<dbReference type="Pfam" id="PF00158">
    <property type="entry name" value="Sigma54_activat"/>
    <property type="match status" value="1"/>
</dbReference>
<name>A0ABS0Y8S4_9BACT</name>
<reference evidence="8 9" key="1">
    <citation type="submission" date="2020-12" db="EMBL/GenBank/DDBJ databases">
        <title>Geomonas sp. Red421, isolated from paddy soil.</title>
        <authorList>
            <person name="Xu Z."/>
            <person name="Zhang Z."/>
            <person name="Masuda Y."/>
            <person name="Itoh H."/>
            <person name="Senoo K."/>
        </authorList>
    </citation>
    <scope>NUCLEOTIDE SEQUENCE [LARGE SCALE GENOMIC DNA]</scope>
    <source>
        <strain evidence="8 9">Red421</strain>
    </source>
</reference>
<protein>
    <submittedName>
        <fullName evidence="8">Sigma 54-interacting transcriptional regulator</fullName>
    </submittedName>
</protein>
<dbReference type="PANTHER" id="PTHR32071:SF117">
    <property type="entry name" value="PTS-DEPENDENT DIHYDROXYACETONE KINASE OPERON REGULATORY PROTEIN-RELATED"/>
    <property type="match status" value="1"/>
</dbReference>
<feature type="domain" description="Sigma-54 factor interaction" evidence="7">
    <location>
        <begin position="196"/>
        <end position="426"/>
    </location>
</feature>
<evidence type="ECO:0000256" key="3">
    <source>
        <dbReference type="ARBA" id="ARBA00023015"/>
    </source>
</evidence>
<dbReference type="SUPFAM" id="SSF55781">
    <property type="entry name" value="GAF domain-like"/>
    <property type="match status" value="1"/>
</dbReference>
<dbReference type="SMART" id="SM00065">
    <property type="entry name" value="GAF"/>
    <property type="match status" value="1"/>
</dbReference>
<dbReference type="Gene3D" id="1.10.10.60">
    <property type="entry name" value="Homeodomain-like"/>
    <property type="match status" value="1"/>
</dbReference>
<dbReference type="SUPFAM" id="SSF52540">
    <property type="entry name" value="P-loop containing nucleoside triphosphate hydrolases"/>
    <property type="match status" value="1"/>
</dbReference>
<keyword evidence="5" id="KW-0010">Activator</keyword>
<proteinExistence type="predicted"/>